<organism evidence="1 2">
    <name type="scientific">Streptomyces venezuelae</name>
    <dbReference type="NCBI Taxonomy" id="54571"/>
    <lineage>
        <taxon>Bacteria</taxon>
        <taxon>Bacillati</taxon>
        <taxon>Actinomycetota</taxon>
        <taxon>Actinomycetes</taxon>
        <taxon>Kitasatosporales</taxon>
        <taxon>Streptomycetaceae</taxon>
        <taxon>Streptomyces</taxon>
    </lineage>
</organism>
<evidence type="ECO:0000313" key="2">
    <source>
        <dbReference type="Proteomes" id="UP000324015"/>
    </source>
</evidence>
<protein>
    <submittedName>
        <fullName evidence="1">Uncharacterized protein</fullName>
    </submittedName>
</protein>
<sequence>MRKHVCAIRGCTRPQLARTWCERHYRRWRRHGHPLGGRRYRTGCKVPECTARHSAKGYCAKHYERVKRHGDPLYLHRTEVDDIAVVRAVDGDRAGPLTLAEREEIVRKLHRQGLLDGQIAVHLDIGTSGVWTIRQRIGLPANAAPVGDFSGRVP</sequence>
<dbReference type="AlphaFoldDB" id="A0A5P2CTY5"/>
<proteinExistence type="predicted"/>
<accession>A0A5P2CTY5</accession>
<dbReference type="Proteomes" id="UP000324015">
    <property type="component" value="Chromosome"/>
</dbReference>
<dbReference type="EMBL" id="CP029191">
    <property type="protein sequence ID" value="QES45198.1"/>
    <property type="molecule type" value="Genomic_DNA"/>
</dbReference>
<gene>
    <name evidence="1" type="ORF">DEJ49_33195</name>
</gene>
<dbReference type="RefSeq" id="WP_150187509.1">
    <property type="nucleotide sequence ID" value="NZ_CP029191.1"/>
</dbReference>
<evidence type="ECO:0000313" key="1">
    <source>
        <dbReference type="EMBL" id="QES45198.1"/>
    </source>
</evidence>
<reference evidence="1 2" key="1">
    <citation type="submission" date="2018-05" db="EMBL/GenBank/DDBJ databases">
        <title>Streptomyces venezuelae.</title>
        <authorList>
            <person name="Kim W."/>
            <person name="Lee N."/>
            <person name="Cho B.-K."/>
        </authorList>
    </citation>
    <scope>NUCLEOTIDE SEQUENCE [LARGE SCALE GENOMIC DNA]</scope>
    <source>
        <strain evidence="1 2">ATCC 14585</strain>
    </source>
</reference>
<name>A0A5P2CTY5_STRVZ</name>